<feature type="domain" description="PUB" evidence="2">
    <location>
        <begin position="21"/>
        <end position="89"/>
    </location>
</feature>
<comment type="caution">
    <text evidence="3">The sequence shown here is derived from an EMBL/GenBank/DDBJ whole genome shotgun (WGS) entry which is preliminary data.</text>
</comment>
<sequence length="185" mass="22152">MVDKRSLCQYMGDLINQNDSKKSRTAIETLLTIHRNILYNENDVHFRSINPENPNFNEKVWSLLPSRQFMKKCGWIPAHNRIFFNNDEALVDILEILLEYRNVQPQGYEWVAETKIVTKNEEKQRDEELRKKAALEREKEMADFLKDKKYKEELAKQARAEVEADNRRRRQLQKKDFSSGSRKKY</sequence>
<accession>A0AAV2BY32</accession>
<dbReference type="Proteomes" id="UP001497382">
    <property type="component" value="Unassembled WGS sequence"/>
</dbReference>
<evidence type="ECO:0000256" key="1">
    <source>
        <dbReference type="SAM" id="MobiDB-lite"/>
    </source>
</evidence>
<name>A0AAV2BY32_9ARAC</name>
<dbReference type="InterPro" id="IPR018997">
    <property type="entry name" value="PUB_domain"/>
</dbReference>
<dbReference type="AlphaFoldDB" id="A0AAV2BY32"/>
<dbReference type="CDD" id="cd09212">
    <property type="entry name" value="PUB"/>
    <property type="match status" value="1"/>
</dbReference>
<evidence type="ECO:0000313" key="3">
    <source>
        <dbReference type="EMBL" id="CAL1300258.1"/>
    </source>
</evidence>
<proteinExistence type="predicted"/>
<gene>
    <name evidence="3" type="ORF">LARSCL_LOCUS21848</name>
</gene>
<feature type="region of interest" description="Disordered" evidence="1">
    <location>
        <begin position="161"/>
        <end position="185"/>
    </location>
</feature>
<dbReference type="EMBL" id="CAXIEN010000544">
    <property type="protein sequence ID" value="CAL1300258.1"/>
    <property type="molecule type" value="Genomic_DNA"/>
</dbReference>
<dbReference type="SUPFAM" id="SSF143503">
    <property type="entry name" value="PUG domain-like"/>
    <property type="match status" value="1"/>
</dbReference>
<protein>
    <recommendedName>
        <fullName evidence="2">PUB domain-containing protein</fullName>
    </recommendedName>
</protein>
<dbReference type="Gene3D" id="1.20.58.2190">
    <property type="match status" value="1"/>
</dbReference>
<evidence type="ECO:0000313" key="4">
    <source>
        <dbReference type="Proteomes" id="UP001497382"/>
    </source>
</evidence>
<evidence type="ECO:0000259" key="2">
    <source>
        <dbReference type="Pfam" id="PF09409"/>
    </source>
</evidence>
<organism evidence="3 4">
    <name type="scientific">Larinioides sclopetarius</name>
    <dbReference type="NCBI Taxonomy" id="280406"/>
    <lineage>
        <taxon>Eukaryota</taxon>
        <taxon>Metazoa</taxon>
        <taxon>Ecdysozoa</taxon>
        <taxon>Arthropoda</taxon>
        <taxon>Chelicerata</taxon>
        <taxon>Arachnida</taxon>
        <taxon>Araneae</taxon>
        <taxon>Araneomorphae</taxon>
        <taxon>Entelegynae</taxon>
        <taxon>Araneoidea</taxon>
        <taxon>Araneidae</taxon>
        <taxon>Larinioides</taxon>
    </lineage>
</organism>
<dbReference type="Pfam" id="PF09409">
    <property type="entry name" value="PUB"/>
    <property type="match status" value="1"/>
</dbReference>
<dbReference type="InterPro" id="IPR036339">
    <property type="entry name" value="PUB-like_dom_sf"/>
</dbReference>
<keyword evidence="4" id="KW-1185">Reference proteome</keyword>
<reference evidence="3 4" key="1">
    <citation type="submission" date="2024-04" db="EMBL/GenBank/DDBJ databases">
        <authorList>
            <person name="Rising A."/>
            <person name="Reimegard J."/>
            <person name="Sonavane S."/>
            <person name="Akerstrom W."/>
            <person name="Nylinder S."/>
            <person name="Hedman E."/>
            <person name="Kallberg Y."/>
        </authorList>
    </citation>
    <scope>NUCLEOTIDE SEQUENCE [LARGE SCALE GENOMIC DNA]</scope>
</reference>